<name>A0A818LIU5_9BILA</name>
<dbReference type="PANTHER" id="PTHR46865">
    <property type="entry name" value="OXIDOREDUCTASE-RELATED"/>
    <property type="match status" value="1"/>
</dbReference>
<dbReference type="EMBL" id="CAJOAY010000178">
    <property type="protein sequence ID" value="CAF3572843.1"/>
    <property type="molecule type" value="Genomic_DNA"/>
</dbReference>
<evidence type="ECO:0008006" key="4">
    <source>
        <dbReference type="Google" id="ProtNLM"/>
    </source>
</evidence>
<dbReference type="EMBL" id="CAJNON010000969">
    <property type="protein sequence ID" value="CAF1410829.1"/>
    <property type="molecule type" value="Genomic_DNA"/>
</dbReference>
<dbReference type="PANTHER" id="PTHR46865:SF2">
    <property type="entry name" value="MONOOXYGENASE"/>
    <property type="match status" value="1"/>
</dbReference>
<comment type="caution">
    <text evidence="2">The sequence shown here is derived from an EMBL/GenBank/DDBJ whole genome shotgun (WGS) entry which is preliminary data.</text>
</comment>
<dbReference type="OrthoDB" id="655030at2759"/>
<accession>A0A818LIU5</accession>
<evidence type="ECO:0000313" key="2">
    <source>
        <dbReference type="EMBL" id="CAF3572843.1"/>
    </source>
</evidence>
<reference evidence="2" key="1">
    <citation type="submission" date="2021-02" db="EMBL/GenBank/DDBJ databases">
        <authorList>
            <person name="Nowell W R."/>
        </authorList>
    </citation>
    <scope>NUCLEOTIDE SEQUENCE</scope>
</reference>
<organism evidence="2 3">
    <name type="scientific">Adineta steineri</name>
    <dbReference type="NCBI Taxonomy" id="433720"/>
    <lineage>
        <taxon>Eukaryota</taxon>
        <taxon>Metazoa</taxon>
        <taxon>Spiralia</taxon>
        <taxon>Gnathifera</taxon>
        <taxon>Rotifera</taxon>
        <taxon>Eurotatoria</taxon>
        <taxon>Bdelloidea</taxon>
        <taxon>Adinetida</taxon>
        <taxon>Adinetidae</taxon>
        <taxon>Adineta</taxon>
    </lineage>
</organism>
<dbReference type="Gene3D" id="3.50.50.60">
    <property type="entry name" value="FAD/NAD(P)-binding domain"/>
    <property type="match status" value="1"/>
</dbReference>
<dbReference type="InterPro" id="IPR036188">
    <property type="entry name" value="FAD/NAD-bd_sf"/>
</dbReference>
<evidence type="ECO:0000313" key="3">
    <source>
        <dbReference type="Proteomes" id="UP000663881"/>
    </source>
</evidence>
<protein>
    <recommendedName>
        <fullName evidence="4">FAD-binding domain-containing protein</fullName>
    </recommendedName>
</protein>
<dbReference type="InterPro" id="IPR051704">
    <property type="entry name" value="FAD_aromatic-hydroxylase"/>
</dbReference>
<dbReference type="SUPFAM" id="SSF51905">
    <property type="entry name" value="FAD/NAD(P)-binding domain"/>
    <property type="match status" value="1"/>
</dbReference>
<gene>
    <name evidence="2" type="ORF">OKA104_LOCUS5192</name>
    <name evidence="1" type="ORF">VCS650_LOCUS37099</name>
</gene>
<dbReference type="AlphaFoldDB" id="A0A818LIU5"/>
<dbReference type="Proteomes" id="UP000663891">
    <property type="component" value="Unassembled WGS sequence"/>
</dbReference>
<evidence type="ECO:0000313" key="1">
    <source>
        <dbReference type="EMBL" id="CAF1410829.1"/>
    </source>
</evidence>
<dbReference type="Proteomes" id="UP000663881">
    <property type="component" value="Unassembled WGS sequence"/>
</dbReference>
<proteinExistence type="predicted"/>
<sequence length="254" mass="28734">MLRPHRNTSTMGAYLCITMPARGQRDSVVEDAMDKGTEDTKRMLHKYFENAGWEAKRILDGMDHAEDFYISRAAQVKLPKWTNGRALVLGDAAFATFGVGTSLAIESAYILAGELSKIQSRNDIPQALENYEKVFRPVYAKMEELPPGFPQLAFPQTAWGIRIRDSVLWLVSKTKMYKVFQEFKKNLQCVVNLARRLAEDPNCQMKADSAKEFGHMINAVRQVTKGNVTNIDYNKLLQNVNTMYTEANINLSNG</sequence>